<dbReference type="SUPFAM" id="SSF144232">
    <property type="entry name" value="HIT/MYND zinc finger-like"/>
    <property type="match status" value="1"/>
</dbReference>
<keyword evidence="2 4" id="KW-0863">Zinc-finger</keyword>
<dbReference type="GO" id="GO:0008270">
    <property type="term" value="F:zinc ion binding"/>
    <property type="evidence" value="ECO:0007669"/>
    <property type="project" value="UniProtKB-KW"/>
</dbReference>
<dbReference type="OrthoDB" id="432970at2759"/>
<evidence type="ECO:0000256" key="2">
    <source>
        <dbReference type="ARBA" id="ARBA00022771"/>
    </source>
</evidence>
<dbReference type="InterPro" id="IPR002893">
    <property type="entry name" value="Znf_MYND"/>
</dbReference>
<name>A0A6A6AX90_9PEZI</name>
<feature type="region of interest" description="Disordered" evidence="5">
    <location>
        <begin position="138"/>
        <end position="172"/>
    </location>
</feature>
<evidence type="ECO:0000313" key="7">
    <source>
        <dbReference type="EMBL" id="KAF2136549.1"/>
    </source>
</evidence>
<dbReference type="Gene3D" id="6.10.140.2220">
    <property type="match status" value="1"/>
</dbReference>
<reference evidence="7" key="1">
    <citation type="journal article" date="2020" name="Stud. Mycol.">
        <title>101 Dothideomycetes genomes: a test case for predicting lifestyles and emergence of pathogens.</title>
        <authorList>
            <person name="Haridas S."/>
            <person name="Albert R."/>
            <person name="Binder M."/>
            <person name="Bloem J."/>
            <person name="Labutti K."/>
            <person name="Salamov A."/>
            <person name="Andreopoulos B."/>
            <person name="Baker S."/>
            <person name="Barry K."/>
            <person name="Bills G."/>
            <person name="Bluhm B."/>
            <person name="Cannon C."/>
            <person name="Castanera R."/>
            <person name="Culley D."/>
            <person name="Daum C."/>
            <person name="Ezra D."/>
            <person name="Gonzalez J."/>
            <person name="Henrissat B."/>
            <person name="Kuo A."/>
            <person name="Liang C."/>
            <person name="Lipzen A."/>
            <person name="Lutzoni F."/>
            <person name="Magnuson J."/>
            <person name="Mondo S."/>
            <person name="Nolan M."/>
            <person name="Ohm R."/>
            <person name="Pangilinan J."/>
            <person name="Park H.-J."/>
            <person name="Ramirez L."/>
            <person name="Alfaro M."/>
            <person name="Sun H."/>
            <person name="Tritt A."/>
            <person name="Yoshinaga Y."/>
            <person name="Zwiers L.-H."/>
            <person name="Turgeon B."/>
            <person name="Goodwin S."/>
            <person name="Spatafora J."/>
            <person name="Crous P."/>
            <person name="Grigoriev I."/>
        </authorList>
    </citation>
    <scope>NUCLEOTIDE SEQUENCE</scope>
    <source>
        <strain evidence="7">CBS 121167</strain>
    </source>
</reference>
<evidence type="ECO:0000256" key="4">
    <source>
        <dbReference type="PROSITE-ProRule" id="PRU00134"/>
    </source>
</evidence>
<dbReference type="RefSeq" id="XP_033392267.1">
    <property type="nucleotide sequence ID" value="XM_033535261.1"/>
</dbReference>
<feature type="compositionally biased region" description="Low complexity" evidence="5">
    <location>
        <begin position="1"/>
        <end position="16"/>
    </location>
</feature>
<gene>
    <name evidence="7" type="ORF">K452DRAFT_128238</name>
</gene>
<evidence type="ECO:0000256" key="1">
    <source>
        <dbReference type="ARBA" id="ARBA00022723"/>
    </source>
</evidence>
<evidence type="ECO:0000256" key="3">
    <source>
        <dbReference type="ARBA" id="ARBA00022833"/>
    </source>
</evidence>
<feature type="domain" description="MYND-type" evidence="6">
    <location>
        <begin position="236"/>
        <end position="273"/>
    </location>
</feature>
<dbReference type="PROSITE" id="PS01360">
    <property type="entry name" value="ZF_MYND_1"/>
    <property type="match status" value="1"/>
</dbReference>
<keyword evidence="8" id="KW-1185">Reference proteome</keyword>
<keyword evidence="1" id="KW-0479">Metal-binding</keyword>
<dbReference type="Proteomes" id="UP000799438">
    <property type="component" value="Unassembled WGS sequence"/>
</dbReference>
<feature type="compositionally biased region" description="Basic and acidic residues" evidence="5">
    <location>
        <begin position="152"/>
        <end position="172"/>
    </location>
</feature>
<dbReference type="GeneID" id="54292755"/>
<accession>A0A6A6AX90</accession>
<dbReference type="AlphaFoldDB" id="A0A6A6AX90"/>
<feature type="region of interest" description="Disordered" evidence="5">
    <location>
        <begin position="1"/>
        <end position="27"/>
    </location>
</feature>
<dbReference type="EMBL" id="ML995517">
    <property type="protein sequence ID" value="KAF2136549.1"/>
    <property type="molecule type" value="Genomic_DNA"/>
</dbReference>
<protein>
    <recommendedName>
        <fullName evidence="6">MYND-type domain-containing protein</fullName>
    </recommendedName>
</protein>
<sequence>MPTTEPTPATTIADADAGVDAEAEADAPAPYTGPTRAIPFYFHIPPHSSSTTTSSTTTPTTLAPTPAQRLTHTHAVPLPLLSSTPSNADADLFIATLSDALAAHRDECFGAAAAECEICGVGKGDVLLTPVSFLHVGDGGGEVEGTSLDEGGEGRGGGEGEDKDAAEGKGKAAGKRVDVLVTPVCGRETCEVLARQKVRRVVEGLQTQQAGEGQQQEQEQEGMELGIKEGPADPRCKTCGRTEGTRKCTGCGRVRYCGRECQKKDWKVHKRLCGGL</sequence>
<dbReference type="PROSITE" id="PS50865">
    <property type="entry name" value="ZF_MYND_2"/>
    <property type="match status" value="1"/>
</dbReference>
<evidence type="ECO:0000259" key="6">
    <source>
        <dbReference type="PROSITE" id="PS50865"/>
    </source>
</evidence>
<evidence type="ECO:0000313" key="8">
    <source>
        <dbReference type="Proteomes" id="UP000799438"/>
    </source>
</evidence>
<evidence type="ECO:0000256" key="5">
    <source>
        <dbReference type="SAM" id="MobiDB-lite"/>
    </source>
</evidence>
<proteinExistence type="predicted"/>
<dbReference type="Pfam" id="PF01753">
    <property type="entry name" value="zf-MYND"/>
    <property type="match status" value="1"/>
</dbReference>
<keyword evidence="3" id="KW-0862">Zinc</keyword>
<organism evidence="7 8">
    <name type="scientific">Aplosporella prunicola CBS 121167</name>
    <dbReference type="NCBI Taxonomy" id="1176127"/>
    <lineage>
        <taxon>Eukaryota</taxon>
        <taxon>Fungi</taxon>
        <taxon>Dikarya</taxon>
        <taxon>Ascomycota</taxon>
        <taxon>Pezizomycotina</taxon>
        <taxon>Dothideomycetes</taxon>
        <taxon>Dothideomycetes incertae sedis</taxon>
        <taxon>Botryosphaeriales</taxon>
        <taxon>Aplosporellaceae</taxon>
        <taxon>Aplosporella</taxon>
    </lineage>
</organism>